<dbReference type="OrthoDB" id="9765258at2"/>
<dbReference type="PROSITE" id="PS00198">
    <property type="entry name" value="4FE4S_FER_1"/>
    <property type="match status" value="1"/>
</dbReference>
<dbReference type="PANTHER" id="PTHR32479">
    <property type="entry name" value="GLYCOLATE OXIDASE IRON-SULFUR SUBUNIT"/>
    <property type="match status" value="1"/>
</dbReference>
<comment type="cofactor">
    <cofactor evidence="6">
        <name>[4Fe-4S] cluster</name>
        <dbReference type="ChEBI" id="CHEBI:49883"/>
    </cofactor>
    <text evidence="6">Binds 2 [4Fe-4S] clusters.</text>
</comment>
<dbReference type="NCBIfam" id="NF008434">
    <property type="entry name" value="PRK11274.1"/>
    <property type="match status" value="1"/>
</dbReference>
<reference evidence="8 9" key="1">
    <citation type="submission" date="2019-03" db="EMBL/GenBank/DDBJ databases">
        <title>Genomic Encyclopedia of Type Strains, Phase IV (KMG-IV): sequencing the most valuable type-strain genomes for metagenomic binning, comparative biology and taxonomic classification.</title>
        <authorList>
            <person name="Goeker M."/>
        </authorList>
    </citation>
    <scope>NUCLEOTIDE SEQUENCE [LARGE SCALE GENOMIC DNA]</scope>
    <source>
        <strain evidence="8 9">DSM 103923</strain>
    </source>
</reference>
<keyword evidence="5 6" id="KW-0411">Iron-sulfur</keyword>
<dbReference type="InterPro" id="IPR012257">
    <property type="entry name" value="Glc_ox_4Fe-4S"/>
</dbReference>
<keyword evidence="2 6" id="KW-0479">Metal-binding</keyword>
<keyword evidence="4 6" id="KW-0408">Iron</keyword>
<dbReference type="EC" id="1.1.99.14" evidence="6"/>
<evidence type="ECO:0000313" key="8">
    <source>
        <dbReference type="EMBL" id="TCS71698.1"/>
    </source>
</evidence>
<evidence type="ECO:0000256" key="6">
    <source>
        <dbReference type="PIRNR" id="PIRNR000139"/>
    </source>
</evidence>
<dbReference type="PIRSF" id="PIRSF000139">
    <property type="entry name" value="Glc_ox_4Fe-4S"/>
    <property type="match status" value="1"/>
</dbReference>
<dbReference type="InterPro" id="IPR017900">
    <property type="entry name" value="4Fe4S_Fe_S_CS"/>
</dbReference>
<dbReference type="PANTHER" id="PTHR32479:SF17">
    <property type="entry name" value="GLYCOLATE OXIDASE IRON-SULFUR SUBUNIT"/>
    <property type="match status" value="1"/>
</dbReference>
<evidence type="ECO:0000256" key="2">
    <source>
        <dbReference type="ARBA" id="ARBA00022723"/>
    </source>
</evidence>
<feature type="domain" description="4Fe-4S ferredoxin-type" evidence="7">
    <location>
        <begin position="16"/>
        <end position="47"/>
    </location>
</feature>
<keyword evidence="9" id="KW-1185">Reference proteome</keyword>
<keyword evidence="1 6" id="KW-0004">4Fe-4S</keyword>
<dbReference type="PROSITE" id="PS51379">
    <property type="entry name" value="4FE4S_FER_2"/>
    <property type="match status" value="2"/>
</dbReference>
<gene>
    <name evidence="8" type="ORF">EDC61_10841</name>
</gene>
<dbReference type="EMBL" id="SLZY01000008">
    <property type="protein sequence ID" value="TCS71698.1"/>
    <property type="molecule type" value="Genomic_DNA"/>
</dbReference>
<dbReference type="GO" id="GO:0019154">
    <property type="term" value="F:glycolate dehydrogenase activity"/>
    <property type="evidence" value="ECO:0007669"/>
    <property type="project" value="UniProtKB-EC"/>
</dbReference>
<dbReference type="Pfam" id="PF13183">
    <property type="entry name" value="Fer4_8"/>
    <property type="match status" value="1"/>
</dbReference>
<dbReference type="Gene3D" id="1.10.1060.10">
    <property type="entry name" value="Alpha-helical ferredoxin"/>
    <property type="match status" value="1"/>
</dbReference>
<comment type="caution">
    <text evidence="8">The sequence shown here is derived from an EMBL/GenBank/DDBJ whole genome shotgun (WGS) entry which is preliminary data.</text>
</comment>
<dbReference type="Pfam" id="PF02754">
    <property type="entry name" value="CCG"/>
    <property type="match status" value="2"/>
</dbReference>
<protein>
    <recommendedName>
        <fullName evidence="6">Glycolate oxidase iron-sulfur subunit</fullName>
        <ecNumber evidence="6">1.1.99.14</ecNumber>
    </recommendedName>
</protein>
<evidence type="ECO:0000259" key="7">
    <source>
        <dbReference type="PROSITE" id="PS51379"/>
    </source>
</evidence>
<organism evidence="8 9">
    <name type="scientific">Sulfuritortus calidifontis</name>
    <dbReference type="NCBI Taxonomy" id="1914471"/>
    <lineage>
        <taxon>Bacteria</taxon>
        <taxon>Pseudomonadati</taxon>
        <taxon>Pseudomonadota</taxon>
        <taxon>Betaproteobacteria</taxon>
        <taxon>Nitrosomonadales</taxon>
        <taxon>Thiobacillaceae</taxon>
        <taxon>Sulfuritortus</taxon>
    </lineage>
</organism>
<dbReference type="GO" id="GO:0046872">
    <property type="term" value="F:metal ion binding"/>
    <property type="evidence" value="ECO:0007669"/>
    <property type="project" value="UniProtKB-UniRule"/>
</dbReference>
<dbReference type="InterPro" id="IPR004017">
    <property type="entry name" value="Cys_rich_dom"/>
</dbReference>
<dbReference type="InterPro" id="IPR009051">
    <property type="entry name" value="Helical_ferredxn"/>
</dbReference>
<evidence type="ECO:0000256" key="3">
    <source>
        <dbReference type="ARBA" id="ARBA00022737"/>
    </source>
</evidence>
<sequence>METHLAPEFAGSRAGQEAEAILRACVHCGFCTATCPTYQLLGDELDGPRGRIYLIKQVFEGALPSRITQQHLDRCLTCRACETTCPSGVHYSRLADIGRAVLESKVARPLHERLLRWGLRKVVAEPARFGFVLGLARGIGFLLPAAMRRKLPQPRPAGTWPNLQSQRRVLVLEGCAQSVATPLTNAAAARVFAKLGIQLVRAEGAGCCGALAHHLSAEAEALAYMRRNIDAWWPHIEQGAEAILITASGCGVQVKDYGALLRHDPAYAEKAARVSELARDPVELLAGLDLAPLGRPGGGRRVAFHTPCTLNHGQKLNGRVEAMLSQLGYVPTPVRDGHLCCGSAGSYSVLQPELSTRLRDAKLAALTGGAPELIATANVGCQLHLEAGADRPVLHWLELLDRPAID</sequence>
<comment type="catalytic activity">
    <reaction evidence="6">
        <text>glycolate + A = glyoxylate + AH2</text>
        <dbReference type="Rhea" id="RHEA:21264"/>
        <dbReference type="ChEBI" id="CHEBI:13193"/>
        <dbReference type="ChEBI" id="CHEBI:17499"/>
        <dbReference type="ChEBI" id="CHEBI:29805"/>
        <dbReference type="ChEBI" id="CHEBI:36655"/>
        <dbReference type="EC" id="1.1.99.14"/>
    </reaction>
</comment>
<evidence type="ECO:0000313" key="9">
    <source>
        <dbReference type="Proteomes" id="UP000295135"/>
    </source>
</evidence>
<dbReference type="GO" id="GO:0051539">
    <property type="term" value="F:4 iron, 4 sulfur cluster binding"/>
    <property type="evidence" value="ECO:0007669"/>
    <property type="project" value="UniProtKB-UniRule"/>
</dbReference>
<keyword evidence="6" id="KW-0249">Electron transport</keyword>
<name>A0A4V2UQP0_9PROT</name>
<keyword evidence="6" id="KW-0813">Transport</keyword>
<comment type="catalytic activity">
    <reaction evidence="6">
        <text>(R)-lactate + A = pyruvate + AH2</text>
        <dbReference type="Rhea" id="RHEA:15089"/>
        <dbReference type="ChEBI" id="CHEBI:13193"/>
        <dbReference type="ChEBI" id="CHEBI:15361"/>
        <dbReference type="ChEBI" id="CHEBI:16004"/>
        <dbReference type="ChEBI" id="CHEBI:17499"/>
    </reaction>
</comment>
<proteinExistence type="predicted"/>
<dbReference type="AlphaFoldDB" id="A0A4V2UQP0"/>
<accession>A0A4V2UQP0</accession>
<feature type="domain" description="4Fe-4S ferredoxin-type" evidence="7">
    <location>
        <begin position="65"/>
        <end position="95"/>
    </location>
</feature>
<evidence type="ECO:0000256" key="4">
    <source>
        <dbReference type="ARBA" id="ARBA00023004"/>
    </source>
</evidence>
<comment type="function">
    <text evidence="6">Component of a complex that catalyzes the oxidation of glycolate to glyoxylate.</text>
</comment>
<evidence type="ECO:0000256" key="5">
    <source>
        <dbReference type="ARBA" id="ARBA00023014"/>
    </source>
</evidence>
<evidence type="ECO:0000256" key="1">
    <source>
        <dbReference type="ARBA" id="ARBA00022485"/>
    </source>
</evidence>
<dbReference type="RefSeq" id="WP_126460333.1">
    <property type="nucleotide sequence ID" value="NZ_AP018721.1"/>
</dbReference>
<dbReference type="InterPro" id="IPR017896">
    <property type="entry name" value="4Fe4S_Fe-S-bd"/>
</dbReference>
<keyword evidence="3" id="KW-0677">Repeat</keyword>
<dbReference type="SUPFAM" id="SSF54862">
    <property type="entry name" value="4Fe-4S ferredoxins"/>
    <property type="match status" value="1"/>
</dbReference>
<dbReference type="FunFam" id="1.10.1060.10:FF:000012">
    <property type="entry name" value="Glycolate oxidase iron-sulfur subunit"/>
    <property type="match status" value="1"/>
</dbReference>
<dbReference type="Proteomes" id="UP000295135">
    <property type="component" value="Unassembled WGS sequence"/>
</dbReference>